<accession>A0A645CYE6</accession>
<feature type="domain" description="Transposase IS110-like N-terminal" evidence="1">
    <location>
        <begin position="9"/>
        <end position="154"/>
    </location>
</feature>
<comment type="caution">
    <text evidence="2">The sequence shown here is derived from an EMBL/GenBank/DDBJ whole genome shotgun (WGS) entry which is preliminary data.</text>
</comment>
<organism evidence="2">
    <name type="scientific">bioreactor metagenome</name>
    <dbReference type="NCBI Taxonomy" id="1076179"/>
    <lineage>
        <taxon>unclassified sequences</taxon>
        <taxon>metagenomes</taxon>
        <taxon>ecological metagenomes</taxon>
    </lineage>
</organism>
<dbReference type="GO" id="GO:0004803">
    <property type="term" value="F:transposase activity"/>
    <property type="evidence" value="ECO:0007669"/>
    <property type="project" value="InterPro"/>
</dbReference>
<sequence>MGNEAKRFVGVDLSKRTYEAVAINADPQTISRWNGKLDLRGRKCLLDKLYCGDIVALEAGTASFKIAKEIQSKPGITVVVLNAANLAIIHASLKKTDKEDALKLARLVQKYSPGELPVVPIPTDQEMERRALAAHETRFRQDRVRLINRLHAVFLRAGFPDHTKRQLGITASREKLIITELDGFNLVEAMNLHHVITEYEKILDDLDKQISDTVVSCGEDAEILLSLPGFGVKTTMAVLQCPPLCSDQIY</sequence>
<dbReference type="GO" id="GO:0006313">
    <property type="term" value="P:DNA transposition"/>
    <property type="evidence" value="ECO:0007669"/>
    <property type="project" value="InterPro"/>
</dbReference>
<reference evidence="2" key="1">
    <citation type="submission" date="2019-08" db="EMBL/GenBank/DDBJ databases">
        <authorList>
            <person name="Kucharzyk K."/>
            <person name="Murdoch R.W."/>
            <person name="Higgins S."/>
            <person name="Loffler F."/>
        </authorList>
    </citation>
    <scope>NUCLEOTIDE SEQUENCE</scope>
</reference>
<name>A0A645CYE6_9ZZZZ</name>
<dbReference type="PANTHER" id="PTHR33055:SF3">
    <property type="entry name" value="PUTATIVE TRANSPOSASE FOR IS117-RELATED"/>
    <property type="match status" value="1"/>
</dbReference>
<dbReference type="PANTHER" id="PTHR33055">
    <property type="entry name" value="TRANSPOSASE FOR INSERTION SEQUENCE ELEMENT IS1111A"/>
    <property type="match status" value="1"/>
</dbReference>
<dbReference type="InterPro" id="IPR047650">
    <property type="entry name" value="Transpos_IS110"/>
</dbReference>
<evidence type="ECO:0000259" key="1">
    <source>
        <dbReference type="Pfam" id="PF01548"/>
    </source>
</evidence>
<dbReference type="Pfam" id="PF01548">
    <property type="entry name" value="DEDD_Tnp_IS110"/>
    <property type="match status" value="1"/>
</dbReference>
<dbReference type="AlphaFoldDB" id="A0A645CYE6"/>
<dbReference type="GO" id="GO:0003677">
    <property type="term" value="F:DNA binding"/>
    <property type="evidence" value="ECO:0007669"/>
    <property type="project" value="InterPro"/>
</dbReference>
<evidence type="ECO:0000313" key="2">
    <source>
        <dbReference type="EMBL" id="MPM82186.1"/>
    </source>
</evidence>
<proteinExistence type="predicted"/>
<gene>
    <name evidence="2" type="ORF">SDC9_129247</name>
</gene>
<dbReference type="EMBL" id="VSSQ01031342">
    <property type="protein sequence ID" value="MPM82186.1"/>
    <property type="molecule type" value="Genomic_DNA"/>
</dbReference>
<protein>
    <submittedName>
        <fullName evidence="2">IS110 family transposase ISLin1</fullName>
    </submittedName>
</protein>
<dbReference type="InterPro" id="IPR002525">
    <property type="entry name" value="Transp_IS110-like_N"/>
</dbReference>